<evidence type="ECO:0000256" key="2">
    <source>
        <dbReference type="ARBA" id="ARBA00023180"/>
    </source>
</evidence>
<dbReference type="Pfam" id="PF23344">
    <property type="entry name" value="ZP-N"/>
    <property type="match status" value="1"/>
</dbReference>
<reference evidence="4" key="1">
    <citation type="submission" date="2025-08" db="UniProtKB">
        <authorList>
            <consortium name="Ensembl"/>
        </authorList>
    </citation>
    <scope>IDENTIFICATION</scope>
</reference>
<dbReference type="InterPro" id="IPR048290">
    <property type="entry name" value="ZP_chr"/>
</dbReference>
<evidence type="ECO:0000256" key="1">
    <source>
        <dbReference type="ARBA" id="ARBA00023157"/>
    </source>
</evidence>
<dbReference type="Gene3D" id="2.60.40.3210">
    <property type="entry name" value="Zona pellucida, ZP-N domain"/>
    <property type="match status" value="1"/>
</dbReference>
<keyword evidence="5" id="KW-1185">Reference proteome</keyword>
<reference evidence="4" key="2">
    <citation type="submission" date="2025-09" db="UniProtKB">
        <authorList>
            <consortium name="Ensembl"/>
        </authorList>
    </citation>
    <scope>IDENTIFICATION</scope>
</reference>
<dbReference type="Pfam" id="PF00100">
    <property type="entry name" value="Zona_pellucida"/>
    <property type="match status" value="1"/>
</dbReference>
<dbReference type="PROSITE" id="PS51034">
    <property type="entry name" value="ZP_2"/>
    <property type="match status" value="1"/>
</dbReference>
<dbReference type="SMART" id="SM00241">
    <property type="entry name" value="ZP"/>
    <property type="match status" value="1"/>
</dbReference>
<sequence>VTPLQDGSVKILEMYMGINGQRLDRRQMAARGYALSATDFHIVVEIPVGSPDGYNKVSVWYAYHITYTVEPMLEVMWRAERSHEDTRYKILFPITTPLMPRPPQAVDLLPTIKGTCDQHLFYIEVTFGNQGKNFETLIEYKPLTPELEQEFRLQENETHLTLVVPFTAKQTAFEVEFRNITNDLELPLTFFFMTNNWMLADFFLSCNFPLRTTMCYPNGTITALAAKVESVPNLIPGWLTLKDKSCKPFFSDDRFAYFSFGVDSCGTTRTFFDNYMIYQNEIGHYYTNRGNTYLHPSLLHRQTVSCYYMINDTRTVKFGYKSHSTYPSAEIGIGQLDVQMRLAQDSSYSYFYQAEDYPVVTYLRQPLYFEVALTRSNDPSLELILESCWATAYEDSSSQPSWDVIVNTCENKEDSHVTLFHPVTADARVNIPSHFKRFSINMFTFTKDDVILKDEVQGFYTMVCDINDTSEDICRGQCPRRSPGISGFQGIKGLKSEQPRRISTGPVHLFSSK</sequence>
<dbReference type="InterPro" id="IPR055355">
    <property type="entry name" value="ZP-C"/>
</dbReference>
<dbReference type="Proteomes" id="UP000264820">
    <property type="component" value="Unplaced"/>
</dbReference>
<name>A0A3Q2XIV0_HIPCM</name>
<organism evidence="4 5">
    <name type="scientific">Hippocampus comes</name>
    <name type="common">Tiger tail seahorse</name>
    <dbReference type="NCBI Taxonomy" id="109280"/>
    <lineage>
        <taxon>Eukaryota</taxon>
        <taxon>Metazoa</taxon>
        <taxon>Chordata</taxon>
        <taxon>Craniata</taxon>
        <taxon>Vertebrata</taxon>
        <taxon>Euteleostomi</taxon>
        <taxon>Actinopterygii</taxon>
        <taxon>Neopterygii</taxon>
        <taxon>Teleostei</taxon>
        <taxon>Neoteleostei</taxon>
        <taxon>Acanthomorphata</taxon>
        <taxon>Syngnathiaria</taxon>
        <taxon>Syngnathiformes</taxon>
        <taxon>Syngnathoidei</taxon>
        <taxon>Syngnathidae</taxon>
        <taxon>Hippocampus</taxon>
    </lineage>
</organism>
<dbReference type="PANTHER" id="PTHR47130:SF3">
    <property type="entry name" value="ZONA PELLUCIDA PROTEIN"/>
    <property type="match status" value="1"/>
</dbReference>
<dbReference type="Ensembl" id="ENSHCOT00000007122.1">
    <property type="protein sequence ID" value="ENSHCOP00000004388.1"/>
    <property type="gene ID" value="ENSHCOG00000000196.1"/>
</dbReference>
<evidence type="ECO:0000259" key="3">
    <source>
        <dbReference type="PROSITE" id="PS51034"/>
    </source>
</evidence>
<evidence type="ECO:0000313" key="4">
    <source>
        <dbReference type="Ensembl" id="ENSHCOP00000004388.1"/>
    </source>
</evidence>
<feature type="domain" description="ZP" evidence="3">
    <location>
        <begin position="214"/>
        <end position="481"/>
    </location>
</feature>
<dbReference type="InterPro" id="IPR001507">
    <property type="entry name" value="ZP_dom"/>
</dbReference>
<accession>A0A3Q2XIV0</accession>
<dbReference type="InterPro" id="IPR055356">
    <property type="entry name" value="ZP-N"/>
</dbReference>
<dbReference type="Gene3D" id="2.60.40.4100">
    <property type="entry name" value="Zona pellucida, ZP-C domain"/>
    <property type="match status" value="1"/>
</dbReference>
<dbReference type="PRINTS" id="PR00023">
    <property type="entry name" value="ZPELLUCIDA"/>
</dbReference>
<proteinExistence type="predicted"/>
<dbReference type="GeneTree" id="ENSGT00940000163503"/>
<keyword evidence="2" id="KW-0325">Glycoprotein</keyword>
<evidence type="ECO:0000313" key="5">
    <source>
        <dbReference type="Proteomes" id="UP000264820"/>
    </source>
</evidence>
<dbReference type="InterPro" id="IPR042235">
    <property type="entry name" value="ZP-C_dom"/>
</dbReference>
<dbReference type="AlphaFoldDB" id="A0A3Q2XIV0"/>
<dbReference type="PANTHER" id="PTHR47130">
    <property type="entry name" value="SI:DKEY-19B23.11-RELATED"/>
    <property type="match status" value="1"/>
</dbReference>
<protein>
    <submittedName>
        <fullName evidence="4">Zona pellucida protein AX 1</fullName>
    </submittedName>
</protein>
<keyword evidence="1" id="KW-1015">Disulfide bond</keyword>